<name>A0A0L6UCN4_9BASI</name>
<feature type="non-terminal residue" evidence="1">
    <location>
        <position position="1"/>
    </location>
</feature>
<evidence type="ECO:0000313" key="2">
    <source>
        <dbReference type="Proteomes" id="UP000037035"/>
    </source>
</evidence>
<proteinExistence type="predicted"/>
<gene>
    <name evidence="1" type="ORF">VP01_7354g1</name>
</gene>
<dbReference type="AlphaFoldDB" id="A0A0L6UCN4"/>
<keyword evidence="2" id="KW-1185">Reference proteome</keyword>
<dbReference type="EMBL" id="LAVV01012777">
    <property type="protein sequence ID" value="KNZ46329.1"/>
    <property type="molecule type" value="Genomic_DNA"/>
</dbReference>
<protein>
    <submittedName>
        <fullName evidence="1">Uncharacterized protein</fullName>
    </submittedName>
</protein>
<dbReference type="VEuPathDB" id="FungiDB:VP01_7354g1"/>
<accession>A0A0L6UCN4</accession>
<dbReference type="Proteomes" id="UP000037035">
    <property type="component" value="Unassembled WGS sequence"/>
</dbReference>
<sequence length="94" mass="10013">DSAGIIADGSHVSFDVQSGEVEQAVEAGLHTDTVLCLLGYVQMGIGDHQVWEIIERGTMVKLLPTDLFRNANLGSLAGFVSAWRSVKGGNGGWR</sequence>
<organism evidence="1 2">
    <name type="scientific">Puccinia sorghi</name>
    <dbReference type="NCBI Taxonomy" id="27349"/>
    <lineage>
        <taxon>Eukaryota</taxon>
        <taxon>Fungi</taxon>
        <taxon>Dikarya</taxon>
        <taxon>Basidiomycota</taxon>
        <taxon>Pucciniomycotina</taxon>
        <taxon>Pucciniomycetes</taxon>
        <taxon>Pucciniales</taxon>
        <taxon>Pucciniaceae</taxon>
        <taxon>Puccinia</taxon>
    </lineage>
</organism>
<evidence type="ECO:0000313" key="1">
    <source>
        <dbReference type="EMBL" id="KNZ46329.1"/>
    </source>
</evidence>
<reference evidence="1 2" key="1">
    <citation type="submission" date="2015-08" db="EMBL/GenBank/DDBJ databases">
        <title>Next Generation Sequencing and Analysis of the Genome of Puccinia sorghi L Schw, the Causal Agent of Maize Common Rust.</title>
        <authorList>
            <person name="Rochi L."/>
            <person name="Burguener G."/>
            <person name="Darino M."/>
            <person name="Turjanski A."/>
            <person name="Kreff E."/>
            <person name="Dieguez M.J."/>
            <person name="Sacco F."/>
        </authorList>
    </citation>
    <scope>NUCLEOTIDE SEQUENCE [LARGE SCALE GENOMIC DNA]</scope>
    <source>
        <strain evidence="1 2">RO10H11247</strain>
    </source>
</reference>
<comment type="caution">
    <text evidence="1">The sequence shown here is derived from an EMBL/GenBank/DDBJ whole genome shotgun (WGS) entry which is preliminary data.</text>
</comment>